<keyword evidence="6 8" id="KW-1133">Transmembrane helix</keyword>
<keyword evidence="3" id="KW-0813">Transport</keyword>
<dbReference type="PANTHER" id="PTHR21716:SF53">
    <property type="entry name" value="PERMEASE PERM-RELATED"/>
    <property type="match status" value="1"/>
</dbReference>
<protein>
    <submittedName>
        <fullName evidence="9">AI-2E family transporter</fullName>
    </submittedName>
</protein>
<dbReference type="EMBL" id="JBHTJP010000032">
    <property type="protein sequence ID" value="MFD0975610.1"/>
    <property type="molecule type" value="Genomic_DNA"/>
</dbReference>
<keyword evidence="4" id="KW-1003">Cell membrane</keyword>
<evidence type="ECO:0000256" key="2">
    <source>
        <dbReference type="ARBA" id="ARBA00009773"/>
    </source>
</evidence>
<evidence type="ECO:0000256" key="1">
    <source>
        <dbReference type="ARBA" id="ARBA00004651"/>
    </source>
</evidence>
<comment type="similarity">
    <text evidence="2">Belongs to the autoinducer-2 exporter (AI-2E) (TC 2.A.86) family.</text>
</comment>
<dbReference type="Proteomes" id="UP001597100">
    <property type="component" value="Unassembled WGS sequence"/>
</dbReference>
<dbReference type="Pfam" id="PF01594">
    <property type="entry name" value="AI-2E_transport"/>
    <property type="match status" value="1"/>
</dbReference>
<evidence type="ECO:0000256" key="4">
    <source>
        <dbReference type="ARBA" id="ARBA00022475"/>
    </source>
</evidence>
<feature type="transmembrane region" description="Helical" evidence="8">
    <location>
        <begin position="301"/>
        <end position="334"/>
    </location>
</feature>
<feature type="transmembrane region" description="Helical" evidence="8">
    <location>
        <begin position="269"/>
        <end position="289"/>
    </location>
</feature>
<feature type="transmembrane region" description="Helical" evidence="8">
    <location>
        <begin position="7"/>
        <end position="25"/>
    </location>
</feature>
<evidence type="ECO:0000256" key="6">
    <source>
        <dbReference type="ARBA" id="ARBA00022989"/>
    </source>
</evidence>
<evidence type="ECO:0000256" key="8">
    <source>
        <dbReference type="SAM" id="Phobius"/>
    </source>
</evidence>
<dbReference type="RefSeq" id="WP_380736648.1">
    <property type="nucleotide sequence ID" value="NZ_JBHTJP010000032.1"/>
</dbReference>
<feature type="transmembrane region" description="Helical" evidence="8">
    <location>
        <begin position="146"/>
        <end position="166"/>
    </location>
</feature>
<evidence type="ECO:0000256" key="5">
    <source>
        <dbReference type="ARBA" id="ARBA00022692"/>
    </source>
</evidence>
<feature type="transmembrane region" description="Helical" evidence="8">
    <location>
        <begin position="60"/>
        <end position="83"/>
    </location>
</feature>
<name>A0ABW3ICM7_9FLAO</name>
<evidence type="ECO:0000313" key="9">
    <source>
        <dbReference type="EMBL" id="MFD0975610.1"/>
    </source>
</evidence>
<feature type="transmembrane region" description="Helical" evidence="8">
    <location>
        <begin position="231"/>
        <end position="262"/>
    </location>
</feature>
<evidence type="ECO:0000256" key="7">
    <source>
        <dbReference type="ARBA" id="ARBA00023136"/>
    </source>
</evidence>
<evidence type="ECO:0000256" key="3">
    <source>
        <dbReference type="ARBA" id="ARBA00022448"/>
    </source>
</evidence>
<organism evidence="9 10">
    <name type="scientific">Salinimicrobium gaetbulicola</name>
    <dbReference type="NCBI Taxonomy" id="999702"/>
    <lineage>
        <taxon>Bacteria</taxon>
        <taxon>Pseudomonadati</taxon>
        <taxon>Bacteroidota</taxon>
        <taxon>Flavobacteriia</taxon>
        <taxon>Flavobacteriales</taxon>
        <taxon>Flavobacteriaceae</taxon>
        <taxon>Salinimicrobium</taxon>
    </lineage>
</organism>
<feature type="transmembrane region" description="Helical" evidence="8">
    <location>
        <begin position="205"/>
        <end position="225"/>
    </location>
</feature>
<accession>A0ABW3ICM7</accession>
<dbReference type="PANTHER" id="PTHR21716">
    <property type="entry name" value="TRANSMEMBRANE PROTEIN"/>
    <property type="match status" value="1"/>
</dbReference>
<dbReference type="InterPro" id="IPR002549">
    <property type="entry name" value="AI-2E-like"/>
</dbReference>
<comment type="subcellular location">
    <subcellularLocation>
        <location evidence="1">Cell membrane</location>
        <topology evidence="1">Multi-pass membrane protein</topology>
    </subcellularLocation>
</comment>
<keyword evidence="7 8" id="KW-0472">Membrane</keyword>
<comment type="caution">
    <text evidence="9">The sequence shown here is derived from an EMBL/GenBank/DDBJ whole genome shotgun (WGS) entry which is preliminary data.</text>
</comment>
<gene>
    <name evidence="9" type="ORF">ACFQ1G_02290</name>
</gene>
<sequence length="356" mass="39568">MASGKKILQFSALSILLLYFTFSGLIKAKPFLAPLSIAIILALLVYPLSRLMERSFMNRATASLINTILIFLISIGFFALLSMQVKNLADDWPKIKETMKPKIEQLEQFVLDRTPLNTSDLKDSSGNTSFPYIGIGSNPRKKAAGLINSVMSFFGTYLLTFVYIFFTLNYRKHFKRFLLKLFPDDRRQKIEDVITNSANVTQQYLLGKLILIAFLTVFYSIGLGLSGVSNFILVSVLAAVFSIIPYVGNVIGFGMAMVFGYLTSGDPMVLVGISLTFFIGQFIESYIMNPYVVGDKVDLHPFAVIVSVIVGNLVWGIIGMILAIPILAIINVIFQNVEPLQPFGYLLSKENKSDGK</sequence>
<keyword evidence="5 8" id="KW-0812">Transmembrane</keyword>
<proteinExistence type="inferred from homology"/>
<evidence type="ECO:0000313" key="10">
    <source>
        <dbReference type="Proteomes" id="UP001597100"/>
    </source>
</evidence>
<keyword evidence="10" id="KW-1185">Reference proteome</keyword>
<reference evidence="10" key="1">
    <citation type="journal article" date="2019" name="Int. J. Syst. Evol. Microbiol.">
        <title>The Global Catalogue of Microorganisms (GCM) 10K type strain sequencing project: providing services to taxonomists for standard genome sequencing and annotation.</title>
        <authorList>
            <consortium name="The Broad Institute Genomics Platform"/>
            <consortium name="The Broad Institute Genome Sequencing Center for Infectious Disease"/>
            <person name="Wu L."/>
            <person name="Ma J."/>
        </authorList>
    </citation>
    <scope>NUCLEOTIDE SEQUENCE [LARGE SCALE GENOMIC DNA]</scope>
    <source>
        <strain evidence="10">CCUG 60898</strain>
    </source>
</reference>
<feature type="transmembrane region" description="Helical" evidence="8">
    <location>
        <begin position="31"/>
        <end position="48"/>
    </location>
</feature>